<keyword evidence="8" id="KW-1185">Reference proteome</keyword>
<dbReference type="PANTHER" id="PTHR30469:SF13">
    <property type="entry name" value="HAE1 FAMILY EFFLUX PUMP MFP COMPONENT"/>
    <property type="match status" value="1"/>
</dbReference>
<dbReference type="Gene3D" id="2.40.30.170">
    <property type="match status" value="1"/>
</dbReference>
<dbReference type="Pfam" id="PF25954">
    <property type="entry name" value="Beta-barrel_RND_2"/>
    <property type="match status" value="1"/>
</dbReference>
<evidence type="ECO:0000259" key="4">
    <source>
        <dbReference type="Pfam" id="PF25917"/>
    </source>
</evidence>
<dbReference type="PANTHER" id="PTHR30469">
    <property type="entry name" value="MULTIDRUG RESISTANCE PROTEIN MDTA"/>
    <property type="match status" value="1"/>
</dbReference>
<evidence type="ECO:0000259" key="5">
    <source>
        <dbReference type="Pfam" id="PF25954"/>
    </source>
</evidence>
<dbReference type="Proteomes" id="UP000838748">
    <property type="component" value="Unassembled WGS sequence"/>
</dbReference>
<keyword evidence="3" id="KW-0732">Signal</keyword>
<dbReference type="SUPFAM" id="SSF111369">
    <property type="entry name" value="HlyD-like secretion proteins"/>
    <property type="match status" value="1"/>
</dbReference>
<dbReference type="InterPro" id="IPR006143">
    <property type="entry name" value="RND_pump_MFP"/>
</dbReference>
<evidence type="ECO:0000256" key="2">
    <source>
        <dbReference type="SAM" id="Coils"/>
    </source>
</evidence>
<organism evidence="7 8">
    <name type="scientific">Vibrio marisflavi CECT 7928</name>
    <dbReference type="NCBI Taxonomy" id="634439"/>
    <lineage>
        <taxon>Bacteria</taxon>
        <taxon>Pseudomonadati</taxon>
        <taxon>Pseudomonadota</taxon>
        <taxon>Gammaproteobacteria</taxon>
        <taxon>Vibrionales</taxon>
        <taxon>Vibrionaceae</taxon>
        <taxon>Vibrio</taxon>
    </lineage>
</organism>
<dbReference type="Gene3D" id="2.40.420.20">
    <property type="match status" value="1"/>
</dbReference>
<name>A0ABM9A341_9VIBR</name>
<dbReference type="InterPro" id="IPR058625">
    <property type="entry name" value="MdtA-like_BSH"/>
</dbReference>
<sequence>MNRLAIVSIVAALTFHTFSAQAQGPGRFQAQAVSVVTEQVATHQVSQNLTLVGKLEAEQSVDISSEVAGKVEKIAAKANQQVKQGQLLVQLEDNKALAEVAEATAYLKDEQRKLNEFERLSKRNAITLTEIDAQKASVEIAKARLDAANANLSDMYLRAPFSGTVGFISFSRGQYVSSGSELMTLDDLSTMRLDLSVPERYLSKLSPNMAVIGITSAWGDESFQGEISAIDTRINPETLNMKVRIQFDNESKKLKPGMLLSVDIKLPAISAPIIPVQALQYSGTKRYVYVIGEDNKATRTQVWLGARIGNQVVIDKGLNIGQKIVVQGIVNMRDGVTVTEVDESGTPIKKDA</sequence>
<dbReference type="NCBIfam" id="TIGR01730">
    <property type="entry name" value="RND_mfp"/>
    <property type="match status" value="1"/>
</dbReference>
<evidence type="ECO:0000313" key="8">
    <source>
        <dbReference type="Proteomes" id="UP000838748"/>
    </source>
</evidence>
<evidence type="ECO:0000313" key="7">
    <source>
        <dbReference type="EMBL" id="CAH0538949.1"/>
    </source>
</evidence>
<dbReference type="InterPro" id="IPR058637">
    <property type="entry name" value="YknX-like_C"/>
</dbReference>
<accession>A0ABM9A341</accession>
<feature type="domain" description="CusB-like beta-barrel" evidence="5">
    <location>
        <begin position="193"/>
        <end position="265"/>
    </location>
</feature>
<comment type="similarity">
    <text evidence="1">Belongs to the membrane fusion protein (MFP) (TC 8.A.1) family.</text>
</comment>
<proteinExistence type="inferred from homology"/>
<comment type="caution">
    <text evidence="7">The sequence shown here is derived from an EMBL/GenBank/DDBJ whole genome shotgun (WGS) entry which is preliminary data.</text>
</comment>
<dbReference type="Pfam" id="PF25917">
    <property type="entry name" value="BSH_RND"/>
    <property type="match status" value="1"/>
</dbReference>
<feature type="signal peptide" evidence="3">
    <location>
        <begin position="1"/>
        <end position="22"/>
    </location>
</feature>
<feature type="domain" description="Multidrug resistance protein MdtA-like barrel-sandwich hybrid" evidence="4">
    <location>
        <begin position="60"/>
        <end position="181"/>
    </location>
</feature>
<dbReference type="RefSeq" id="WP_237361108.1">
    <property type="nucleotide sequence ID" value="NZ_CAKLDM010000002.1"/>
</dbReference>
<dbReference type="Gene3D" id="2.40.50.100">
    <property type="match status" value="1"/>
</dbReference>
<reference evidence="7" key="1">
    <citation type="submission" date="2021-11" db="EMBL/GenBank/DDBJ databases">
        <authorList>
            <person name="Rodrigo-Torres L."/>
            <person name="Arahal R. D."/>
            <person name="Lucena T."/>
        </authorList>
    </citation>
    <scope>NUCLEOTIDE SEQUENCE</scope>
    <source>
        <strain evidence="7">CECT 7928</strain>
    </source>
</reference>
<protein>
    <submittedName>
        <fullName evidence="7">Efflux pump periplasmic linker BepF</fullName>
    </submittedName>
</protein>
<dbReference type="InterPro" id="IPR058792">
    <property type="entry name" value="Beta-barrel_RND_2"/>
</dbReference>
<gene>
    <name evidence="7" type="primary">bepF_1</name>
    <name evidence="7" type="ORF">VMF7928_01779</name>
</gene>
<dbReference type="Gene3D" id="1.10.287.470">
    <property type="entry name" value="Helix hairpin bin"/>
    <property type="match status" value="1"/>
</dbReference>
<keyword evidence="2" id="KW-0175">Coiled coil</keyword>
<evidence type="ECO:0000256" key="3">
    <source>
        <dbReference type="SAM" id="SignalP"/>
    </source>
</evidence>
<feature type="coiled-coil region" evidence="2">
    <location>
        <begin position="100"/>
        <end position="151"/>
    </location>
</feature>
<evidence type="ECO:0000256" key="1">
    <source>
        <dbReference type="ARBA" id="ARBA00009477"/>
    </source>
</evidence>
<dbReference type="EMBL" id="CAKLDM010000002">
    <property type="protein sequence ID" value="CAH0538949.1"/>
    <property type="molecule type" value="Genomic_DNA"/>
</dbReference>
<feature type="domain" description="YknX-like C-terminal permuted SH3-like" evidence="6">
    <location>
        <begin position="274"/>
        <end position="339"/>
    </location>
</feature>
<dbReference type="Pfam" id="PF25989">
    <property type="entry name" value="YknX_C"/>
    <property type="match status" value="1"/>
</dbReference>
<feature type="chain" id="PRO_5046493370" evidence="3">
    <location>
        <begin position="23"/>
        <end position="352"/>
    </location>
</feature>
<evidence type="ECO:0000259" key="6">
    <source>
        <dbReference type="Pfam" id="PF25989"/>
    </source>
</evidence>